<proteinExistence type="predicted"/>
<evidence type="ECO:0000256" key="2">
    <source>
        <dbReference type="ARBA" id="ARBA00023315"/>
    </source>
</evidence>
<dbReference type="EMBL" id="MAMP01000001">
    <property type="protein sequence ID" value="OES46616.1"/>
    <property type="molecule type" value="Genomic_DNA"/>
</dbReference>
<dbReference type="GO" id="GO:0005737">
    <property type="term" value="C:cytoplasm"/>
    <property type="evidence" value="ECO:0007669"/>
    <property type="project" value="TreeGrafter"/>
</dbReference>
<organism evidence="4 5">
    <name type="scientific">Domibacillus iocasae</name>
    <dbReference type="NCBI Taxonomy" id="1714016"/>
    <lineage>
        <taxon>Bacteria</taxon>
        <taxon>Bacillati</taxon>
        <taxon>Bacillota</taxon>
        <taxon>Bacilli</taxon>
        <taxon>Bacillales</taxon>
        <taxon>Bacillaceae</taxon>
        <taxon>Domibacillus</taxon>
    </lineage>
</organism>
<dbReference type="PANTHER" id="PTHR43626">
    <property type="entry name" value="ACYL-COA N-ACYLTRANSFERASE"/>
    <property type="match status" value="1"/>
</dbReference>
<dbReference type="Pfam" id="PF00583">
    <property type="entry name" value="Acetyltransf_1"/>
    <property type="match status" value="1"/>
</dbReference>
<feature type="domain" description="N-acetyltransferase" evidence="3">
    <location>
        <begin position="7"/>
        <end position="127"/>
    </location>
</feature>
<dbReference type="STRING" id="1714016.BA724_00730"/>
<dbReference type="CDD" id="cd04301">
    <property type="entry name" value="NAT_SF"/>
    <property type="match status" value="1"/>
</dbReference>
<dbReference type="InterPro" id="IPR045039">
    <property type="entry name" value="NSI-like"/>
</dbReference>
<dbReference type="PANTHER" id="PTHR43626:SF4">
    <property type="entry name" value="GCN5-RELATED N-ACETYLTRANSFERASE 2, CHLOROPLASTIC"/>
    <property type="match status" value="1"/>
</dbReference>
<keyword evidence="2" id="KW-0012">Acyltransferase</keyword>
<protein>
    <submittedName>
        <fullName evidence="4">GNAT family acetyltransferase</fullName>
    </submittedName>
</protein>
<dbReference type="AlphaFoldDB" id="A0A1E7DU56"/>
<dbReference type="InterPro" id="IPR016181">
    <property type="entry name" value="Acyl_CoA_acyltransferase"/>
</dbReference>
<dbReference type="Proteomes" id="UP000095658">
    <property type="component" value="Unassembled WGS sequence"/>
</dbReference>
<evidence type="ECO:0000256" key="1">
    <source>
        <dbReference type="ARBA" id="ARBA00022679"/>
    </source>
</evidence>
<dbReference type="GO" id="GO:0008080">
    <property type="term" value="F:N-acetyltransferase activity"/>
    <property type="evidence" value="ECO:0007669"/>
    <property type="project" value="InterPro"/>
</dbReference>
<reference evidence="4 5" key="1">
    <citation type="submission" date="2016-06" db="EMBL/GenBank/DDBJ databases">
        <title>Domibacillus iocasae genome sequencing.</title>
        <authorList>
            <person name="Verma A."/>
            <person name="Pal Y."/>
            <person name="Ojha A.K."/>
            <person name="Krishnamurthi S."/>
        </authorList>
    </citation>
    <scope>NUCLEOTIDE SEQUENCE [LARGE SCALE GENOMIC DNA]</scope>
    <source>
        <strain evidence="4 5">DSM 29979</strain>
    </source>
</reference>
<evidence type="ECO:0000313" key="4">
    <source>
        <dbReference type="EMBL" id="OES46616.1"/>
    </source>
</evidence>
<evidence type="ECO:0000259" key="3">
    <source>
        <dbReference type="PROSITE" id="PS51186"/>
    </source>
</evidence>
<keyword evidence="5" id="KW-1185">Reference proteome</keyword>
<name>A0A1E7DU56_9BACI</name>
<dbReference type="PROSITE" id="PS51186">
    <property type="entry name" value="GNAT"/>
    <property type="match status" value="1"/>
</dbReference>
<sequence length="127" mass="14484">MNIIKNLSIANHEVPDLRERIGWDRRDQDYPILFERCYFWAGARCASGKLIAFGYVCGMGLQHGYMEDILVHPDFQGKGMGKMLVKHLLEEAGLFGVEIVTLTFENEKASFYKKCGFEMSGGGVWRK</sequence>
<gene>
    <name evidence="4" type="ORF">BA724_00730</name>
</gene>
<comment type="caution">
    <text evidence="4">The sequence shown here is derived from an EMBL/GenBank/DDBJ whole genome shotgun (WGS) entry which is preliminary data.</text>
</comment>
<dbReference type="InterPro" id="IPR000182">
    <property type="entry name" value="GNAT_dom"/>
</dbReference>
<keyword evidence="1 4" id="KW-0808">Transferase</keyword>
<dbReference type="Gene3D" id="3.40.630.30">
    <property type="match status" value="1"/>
</dbReference>
<accession>A0A1E7DU56</accession>
<evidence type="ECO:0000313" key="5">
    <source>
        <dbReference type="Proteomes" id="UP000095658"/>
    </source>
</evidence>
<dbReference type="SUPFAM" id="SSF55729">
    <property type="entry name" value="Acyl-CoA N-acyltransferases (Nat)"/>
    <property type="match status" value="1"/>
</dbReference>